<feature type="compositionally biased region" description="Basic and acidic residues" evidence="1">
    <location>
        <begin position="404"/>
        <end position="413"/>
    </location>
</feature>
<feature type="region of interest" description="Disordered" evidence="1">
    <location>
        <begin position="290"/>
        <end position="313"/>
    </location>
</feature>
<gene>
    <name evidence="3" type="ORF">G7K_4008-t1</name>
</gene>
<evidence type="ECO:0000313" key="3">
    <source>
        <dbReference type="EMBL" id="GAO49871.1"/>
    </source>
</evidence>
<sequence>MGNCQGFKGDIRGSFGVQVFGVISHSMHSYSSYFQKNTPGEVHVLQSKLKERGVRIIIMALSDTPRPPMLANVHEFAVMYTPDKHKKQKVWHDGILRFHAFNFRAMLYDETRTLTDSIFLPNHPVPSVGDEVRFDRHTVTVERVIEITQTDITPILVRKRSGAPLDDVSQEKTARTGVKRFGAAPRAVMSKGPSYGATHMETPVRQTLRPNRTMSIIRRSALPTPVSGPSFRLPSLQPPSVRGPLQPAVSPRQPAAFRTAYNQTETPTRPLRAPTTKPINALPAQMSLQRPQVQQRGPAVTQPATPQPYQQQRRYATPGAVSRTGSLEQNNLGNGLVGHAHGSMATPSATPDLSLPDEFFDDYREDTEEQRPNLHSVPKTGALPREAPMPCRGRPAPTNRHQQRKDPIQDRRAKSAGTSLPVSDGPSFPEPAPFEDALSIQQRMRSKLDAIAAGGRPQNNPSRNTFHRPQLNLDTQNEGQTIPDTQVVIKEEPKDDHIYARTVPPLPKPLSPIATSPPRKDASVIPRAQTSPKELDFSNAEDITGLSAQAGTQDIMEVGRLPKQVKPSDLPRPDDDEISEPESDDFDMASLFAAGPSKKSTLTIGGMIKSKPKAARSPPARQPSRFKRAPGFQSALAMPLGTLTHFLPLESAEEESVARILSYADDTTQWPRDKNQKNRRILLKMRMWMRTQDRLSSSHRDMKDKPSNTLSDLQWAALYFHIRISYFPYSSMMVTAAGWTAASACMKQTGWTELQEIYTDTYKHTHAHITRHHNQCCLASDLCRWAVSHLLVSLAEASRSAMDPAVSSPSMSHQETSLASRASNQERSARRRTGKTSGFTAMVVVLSLEEFCTTTGLTLLFRHGLWRRLRREWWRRASSLTTLTLLSSTKRSAWHGSLLSEIRDGADVKEGLPKKWSPFDVYDTLIETAVFGVYLVDSYAIVNRADWHDNIESIYHYYIIPTSEVN</sequence>
<evidence type="ECO:0000256" key="1">
    <source>
        <dbReference type="SAM" id="MobiDB-lite"/>
    </source>
</evidence>
<reference evidence="3 4" key="3">
    <citation type="journal article" date="2015" name="Genome Announc.">
        <title>Draft Genome Sequence of the Archiascomycetous Yeast Saitoella complicata.</title>
        <authorList>
            <person name="Yamauchi K."/>
            <person name="Kondo S."/>
            <person name="Hamamoto M."/>
            <person name="Takahashi Y."/>
            <person name="Ogura Y."/>
            <person name="Hayashi T."/>
            <person name="Nishida H."/>
        </authorList>
    </citation>
    <scope>NUCLEOTIDE SEQUENCE [LARGE SCALE GENOMIC DNA]</scope>
    <source>
        <strain evidence="3 4">NRRL Y-17804</strain>
    </source>
</reference>
<feature type="compositionally biased region" description="Polar residues" evidence="1">
    <location>
        <begin position="807"/>
        <end position="826"/>
    </location>
</feature>
<protein>
    <recommendedName>
        <fullName evidence="2">5'-3' DNA helicase ZGRF1-like N-terminal domain-containing protein</fullName>
    </recommendedName>
</protein>
<dbReference type="Proteomes" id="UP000033140">
    <property type="component" value="Unassembled WGS sequence"/>
</dbReference>
<dbReference type="GO" id="GO:0006302">
    <property type="term" value="P:double-strand break repair"/>
    <property type="evidence" value="ECO:0007669"/>
    <property type="project" value="TreeGrafter"/>
</dbReference>
<dbReference type="GO" id="GO:0005634">
    <property type="term" value="C:nucleus"/>
    <property type="evidence" value="ECO:0007669"/>
    <property type="project" value="TreeGrafter"/>
</dbReference>
<feature type="compositionally biased region" description="Acidic residues" evidence="1">
    <location>
        <begin position="574"/>
        <end position="584"/>
    </location>
</feature>
<feature type="region of interest" description="Disordered" evidence="1">
    <location>
        <begin position="366"/>
        <end position="433"/>
    </location>
</feature>
<dbReference type="Pfam" id="PF10382">
    <property type="entry name" value="ZGRF1-like_N"/>
    <property type="match status" value="1"/>
</dbReference>
<feature type="domain" description="5'-3' DNA helicase ZGRF1-like N-terminal" evidence="2">
    <location>
        <begin position="73"/>
        <end position="152"/>
    </location>
</feature>
<organism evidence="3 4">
    <name type="scientific">Saitoella complicata (strain BCRC 22490 / CBS 7301 / JCM 7358 / NBRC 10748 / NRRL Y-17804)</name>
    <dbReference type="NCBI Taxonomy" id="698492"/>
    <lineage>
        <taxon>Eukaryota</taxon>
        <taxon>Fungi</taxon>
        <taxon>Dikarya</taxon>
        <taxon>Ascomycota</taxon>
        <taxon>Taphrinomycotina</taxon>
        <taxon>Taphrinomycotina incertae sedis</taxon>
        <taxon>Saitoella</taxon>
    </lineage>
</organism>
<dbReference type="PANTHER" id="PTHR28535">
    <property type="entry name" value="ZINC FINGER GRF-TYPE CONTAINING 1"/>
    <property type="match status" value="1"/>
</dbReference>
<accession>A0A0E9NJL8</accession>
<feature type="region of interest" description="Disordered" evidence="1">
    <location>
        <begin position="339"/>
        <end position="358"/>
    </location>
</feature>
<dbReference type="GO" id="GO:0035861">
    <property type="term" value="C:site of double-strand break"/>
    <property type="evidence" value="ECO:0007669"/>
    <property type="project" value="TreeGrafter"/>
</dbReference>
<feature type="region of interest" description="Disordered" evidence="1">
    <location>
        <begin position="548"/>
        <end position="584"/>
    </location>
</feature>
<feature type="compositionally biased region" description="Low complexity" evidence="1">
    <location>
        <begin position="298"/>
        <end position="313"/>
    </location>
</feature>
<dbReference type="InterPro" id="IPR052800">
    <property type="entry name" value="DNA_Repair_Helicase_ZGRF1"/>
</dbReference>
<reference evidence="3 4" key="1">
    <citation type="journal article" date="2011" name="J. Gen. Appl. Microbiol.">
        <title>Draft genome sequencing of the enigmatic yeast Saitoella complicata.</title>
        <authorList>
            <person name="Nishida H."/>
            <person name="Hamamoto M."/>
            <person name="Sugiyama J."/>
        </authorList>
    </citation>
    <scope>NUCLEOTIDE SEQUENCE [LARGE SCALE GENOMIC DNA]</scope>
    <source>
        <strain evidence="3 4">NRRL Y-17804</strain>
    </source>
</reference>
<comment type="caution">
    <text evidence="3">The sequence shown here is derived from an EMBL/GenBank/DDBJ whole genome shotgun (WGS) entry which is preliminary data.</text>
</comment>
<reference evidence="3 4" key="2">
    <citation type="journal article" date="2014" name="J. Gen. Appl. Microbiol.">
        <title>The early diverging ascomycetous budding yeast Saitoella complicata has three histone deacetylases belonging to the Clr6, Hos2, and Rpd3 lineages.</title>
        <authorList>
            <person name="Nishida H."/>
            <person name="Matsumoto T."/>
            <person name="Kondo S."/>
            <person name="Hamamoto M."/>
            <person name="Yoshikawa H."/>
        </authorList>
    </citation>
    <scope>NUCLEOTIDE SEQUENCE [LARGE SCALE GENOMIC DNA]</scope>
    <source>
        <strain evidence="3 4">NRRL Y-17804</strain>
    </source>
</reference>
<dbReference type="PANTHER" id="PTHR28535:SF1">
    <property type="entry name" value="PROTEIN ZGRF1"/>
    <property type="match status" value="1"/>
</dbReference>
<proteinExistence type="predicted"/>
<name>A0A0E9NJL8_SAICN</name>
<evidence type="ECO:0000313" key="4">
    <source>
        <dbReference type="Proteomes" id="UP000033140"/>
    </source>
</evidence>
<feature type="region of interest" description="Disordered" evidence="1">
    <location>
        <begin position="222"/>
        <end position="252"/>
    </location>
</feature>
<dbReference type="InterPro" id="IPR018838">
    <property type="entry name" value="ZGRF1-like_N"/>
</dbReference>
<keyword evidence="4" id="KW-1185">Reference proteome</keyword>
<dbReference type="EMBL" id="BACD03000026">
    <property type="protein sequence ID" value="GAO49871.1"/>
    <property type="molecule type" value="Genomic_DNA"/>
</dbReference>
<dbReference type="AlphaFoldDB" id="A0A0E9NJL8"/>
<evidence type="ECO:0000259" key="2">
    <source>
        <dbReference type="Pfam" id="PF10382"/>
    </source>
</evidence>
<feature type="region of interest" description="Disordered" evidence="1">
    <location>
        <begin position="501"/>
        <end position="532"/>
    </location>
</feature>
<feature type="region of interest" description="Disordered" evidence="1">
    <location>
        <begin position="804"/>
        <end position="834"/>
    </location>
</feature>